<protein>
    <submittedName>
        <fullName evidence="1">Serine--tRNA ligase cytoplasmic</fullName>
    </submittedName>
</protein>
<dbReference type="EMBL" id="CM007648">
    <property type="protein sequence ID" value="ONM26614.1"/>
    <property type="molecule type" value="Genomic_DNA"/>
</dbReference>
<dbReference type="ExpressionAtlas" id="A0A1D6F5P7">
    <property type="expression patterns" value="baseline"/>
</dbReference>
<dbReference type="Gene3D" id="3.30.1490.20">
    <property type="entry name" value="ATP-grasp fold, A domain"/>
    <property type="match status" value="1"/>
</dbReference>
<evidence type="ECO:0000313" key="1">
    <source>
        <dbReference type="EMBL" id="ONM26614.1"/>
    </source>
</evidence>
<dbReference type="GO" id="GO:0016874">
    <property type="term" value="F:ligase activity"/>
    <property type="evidence" value="ECO:0007669"/>
    <property type="project" value="UniProtKB-KW"/>
</dbReference>
<sequence length="164" mass="18492">MVAMGAPVSVDRLWPRPPATSTLHALACSARHDMLFGEPGKSGLVALNLDFDQVKKFIKERLGIEAHRKIGDFIKGVFAVFQEVNLINRDTISCCHCWIYSYQLCRWGGIEFPLPFGRVLSPTESFIHELDEKIEIILGKSDKFDELMVAAAAERREVEDEEQA</sequence>
<organism evidence="1">
    <name type="scientific">Zea mays</name>
    <name type="common">Maize</name>
    <dbReference type="NCBI Taxonomy" id="4577"/>
    <lineage>
        <taxon>Eukaryota</taxon>
        <taxon>Viridiplantae</taxon>
        <taxon>Streptophyta</taxon>
        <taxon>Embryophyta</taxon>
        <taxon>Tracheophyta</taxon>
        <taxon>Spermatophyta</taxon>
        <taxon>Magnoliopsida</taxon>
        <taxon>Liliopsida</taxon>
        <taxon>Poales</taxon>
        <taxon>Poaceae</taxon>
        <taxon>PACMAD clade</taxon>
        <taxon>Panicoideae</taxon>
        <taxon>Andropogonodae</taxon>
        <taxon>Andropogoneae</taxon>
        <taxon>Tripsacinae</taxon>
        <taxon>Zea</taxon>
    </lineage>
</organism>
<reference evidence="1" key="1">
    <citation type="submission" date="2015-12" db="EMBL/GenBank/DDBJ databases">
        <title>Update maize B73 reference genome by single molecule sequencing technologies.</title>
        <authorList>
            <consortium name="Maize Genome Sequencing Project"/>
            <person name="Ware D."/>
        </authorList>
    </citation>
    <scope>NUCLEOTIDE SEQUENCE [LARGE SCALE GENOMIC DNA]</scope>
    <source>
        <tissue evidence="1">Seedling</tissue>
    </source>
</reference>
<dbReference type="InterPro" id="IPR013815">
    <property type="entry name" value="ATP_grasp_subdomain_1"/>
</dbReference>
<dbReference type="EMBL" id="CM007648">
    <property type="protein sequence ID" value="ONM26609.1"/>
    <property type="molecule type" value="Genomic_DNA"/>
</dbReference>
<name>A0A1D6F5P7_MAIZE</name>
<gene>
    <name evidence="1" type="ORF">ZEAMMB73_Zm00001d007369</name>
</gene>
<dbReference type="GO" id="GO:0005524">
    <property type="term" value="F:ATP binding"/>
    <property type="evidence" value="ECO:0007669"/>
    <property type="project" value="InterPro"/>
</dbReference>
<accession>A0A1D6F5P7</accession>
<keyword evidence="1" id="KW-0436">Ligase</keyword>
<dbReference type="AlphaFoldDB" id="A0A1D6F5P7"/>
<proteinExistence type="predicted"/>